<reference evidence="1 2" key="1">
    <citation type="journal article" date="2019" name="Emerg. Microbes Infect.">
        <title>Comprehensive subspecies identification of 175 nontuberculous mycobacteria species based on 7547 genomic profiles.</title>
        <authorList>
            <person name="Matsumoto Y."/>
            <person name="Kinjo T."/>
            <person name="Motooka D."/>
            <person name="Nabeya D."/>
            <person name="Jung N."/>
            <person name="Uechi K."/>
            <person name="Horii T."/>
            <person name="Iida T."/>
            <person name="Fujita J."/>
            <person name="Nakamura S."/>
        </authorList>
    </citation>
    <scope>NUCLEOTIDE SEQUENCE [LARGE SCALE GENOMIC DNA]</scope>
    <source>
        <strain evidence="1 2">JCM 30725</strain>
    </source>
</reference>
<proteinExistence type="predicted"/>
<dbReference type="EMBL" id="BLKZ01000002">
    <property type="protein sequence ID" value="GFG94110.1"/>
    <property type="molecule type" value="Genomic_DNA"/>
</dbReference>
<evidence type="ECO:0000313" key="1">
    <source>
        <dbReference type="EMBL" id="GFG94110.1"/>
    </source>
</evidence>
<name>A0A7I9YZG1_MYCBU</name>
<dbReference type="AlphaFoldDB" id="A0A7I9YZG1"/>
<sequence>MVQIDIQQLLSAGSGTSSDSLIDDANATIREASGQRRPGTRGHPIFVDELARFAAGVADPRVGAIAERAAQPIRVAVRGRRGVGCRTVARALQAWSDGVTVSCEGVELAHPAEIEVYVVAEVLKPEDLDALQARPPALVLLNKADLTGFGGSPGRPSGAARARCAQLAERARLPVEPLMGLLAVAAFDDLDDVCWAALRALAAHPDGGACLDRSFAGFLTADLPVTIEVRQRLLDSLDVFGTALVVAALRCGFGEAKVRALLRLLSGVDPVTARVRALGAEVRYRRVLEAVGELEALAASQPEISDFLRADDTVLARMAAAADVVGAAGLELGPDEPLARAMRWQRYSRESVNELHRACGTDISRGSLRLWSRTGGMVAGKAW</sequence>
<comment type="caution">
    <text evidence="1">The sequence shown here is derived from an EMBL/GenBank/DDBJ whole genome shotgun (WGS) entry which is preliminary data.</text>
</comment>
<organism evidence="1 2">
    <name type="scientific">Mycobacterium bourgelatii</name>
    <dbReference type="NCBI Taxonomy" id="1273442"/>
    <lineage>
        <taxon>Bacteria</taxon>
        <taxon>Bacillati</taxon>
        <taxon>Actinomycetota</taxon>
        <taxon>Actinomycetes</taxon>
        <taxon>Mycobacteriales</taxon>
        <taxon>Mycobacteriaceae</taxon>
        <taxon>Mycobacterium</taxon>
    </lineage>
</organism>
<gene>
    <name evidence="1" type="ORF">MBOU_61520</name>
</gene>
<protein>
    <submittedName>
        <fullName evidence="1">Uncharacterized protein</fullName>
    </submittedName>
</protein>
<accession>A0A7I9YZG1</accession>
<evidence type="ECO:0000313" key="2">
    <source>
        <dbReference type="Proteomes" id="UP000465360"/>
    </source>
</evidence>
<keyword evidence="2" id="KW-1185">Reference proteome</keyword>
<dbReference type="Proteomes" id="UP000465360">
    <property type="component" value="Unassembled WGS sequence"/>
</dbReference>